<evidence type="ECO:0000313" key="1">
    <source>
        <dbReference type="EMBL" id="KAK7348470.1"/>
    </source>
</evidence>
<keyword evidence="2" id="KW-1185">Reference proteome</keyword>
<comment type="caution">
    <text evidence="1">The sequence shown here is derived from an EMBL/GenBank/DDBJ whole genome shotgun (WGS) entry which is preliminary data.</text>
</comment>
<dbReference type="EMBL" id="JAYMYR010000008">
    <property type="protein sequence ID" value="KAK7348470.1"/>
    <property type="molecule type" value="Genomic_DNA"/>
</dbReference>
<protein>
    <submittedName>
        <fullName evidence="1">Uncharacterized protein</fullName>
    </submittedName>
</protein>
<organism evidence="1 2">
    <name type="scientific">Phaseolus coccineus</name>
    <name type="common">Scarlet runner bean</name>
    <name type="synonym">Phaseolus multiflorus</name>
    <dbReference type="NCBI Taxonomy" id="3886"/>
    <lineage>
        <taxon>Eukaryota</taxon>
        <taxon>Viridiplantae</taxon>
        <taxon>Streptophyta</taxon>
        <taxon>Embryophyta</taxon>
        <taxon>Tracheophyta</taxon>
        <taxon>Spermatophyta</taxon>
        <taxon>Magnoliopsida</taxon>
        <taxon>eudicotyledons</taxon>
        <taxon>Gunneridae</taxon>
        <taxon>Pentapetalae</taxon>
        <taxon>rosids</taxon>
        <taxon>fabids</taxon>
        <taxon>Fabales</taxon>
        <taxon>Fabaceae</taxon>
        <taxon>Papilionoideae</taxon>
        <taxon>50 kb inversion clade</taxon>
        <taxon>NPAAA clade</taxon>
        <taxon>indigoferoid/millettioid clade</taxon>
        <taxon>Phaseoleae</taxon>
        <taxon>Phaseolus</taxon>
    </lineage>
</organism>
<reference evidence="1 2" key="1">
    <citation type="submission" date="2024-01" db="EMBL/GenBank/DDBJ databases">
        <title>The genomes of 5 underutilized Papilionoideae crops provide insights into root nodulation and disease resistanc.</title>
        <authorList>
            <person name="Jiang F."/>
        </authorList>
    </citation>
    <scope>NUCLEOTIDE SEQUENCE [LARGE SCALE GENOMIC DNA]</scope>
    <source>
        <strain evidence="1">JINMINGXINNONG_FW02</strain>
        <tissue evidence="1">Leaves</tissue>
    </source>
</reference>
<accession>A0AAN9QSA0</accession>
<sequence length="158" mass="17789">MAESSTYSDANDQTKAILRRRLFKTSVEGEKHVCSEITSGGRIIYRGDSSNTMAMMRCDCQSRAVIGKDLGVTYEREQGVITEELEKMEVRDRKFRNVVGDEQGNYFKPISSSKVFDQAQANGHGLRFGKVQKEKLMDVLRLSLAANGELKTKISKKE</sequence>
<dbReference type="Proteomes" id="UP001374584">
    <property type="component" value="Unassembled WGS sequence"/>
</dbReference>
<dbReference type="AlphaFoldDB" id="A0AAN9QSA0"/>
<evidence type="ECO:0000313" key="2">
    <source>
        <dbReference type="Proteomes" id="UP001374584"/>
    </source>
</evidence>
<gene>
    <name evidence="1" type="ORF">VNO80_23028</name>
</gene>
<proteinExistence type="predicted"/>
<name>A0AAN9QSA0_PHACN</name>